<protein>
    <submittedName>
        <fullName evidence="1">Uncharacterized protein</fullName>
    </submittedName>
</protein>
<dbReference type="AlphaFoldDB" id="A0A7X3CSM2"/>
<name>A0A7X3CSM2_9BACL</name>
<reference evidence="1 2" key="1">
    <citation type="submission" date="2019-11" db="EMBL/GenBank/DDBJ databases">
        <title>Draft genome sequences of five Paenibacillus species of dairy origin.</title>
        <authorList>
            <person name="Olajide A.M."/>
            <person name="Chen S."/>
            <person name="Lapointe G."/>
        </authorList>
    </citation>
    <scope>NUCLEOTIDE SEQUENCE [LARGE SCALE GENOMIC DNA]</scope>
    <source>
        <strain evidence="1 2">2CS3</strain>
    </source>
</reference>
<keyword evidence="2" id="KW-1185">Reference proteome</keyword>
<sequence>MAKIGNNQELCCKKRANKLKCAKKVIDYPEKEALTLGLTAPNCRQWQQDGSAA</sequence>
<proteinExistence type="predicted"/>
<accession>A0A7X3CSM2</accession>
<evidence type="ECO:0000313" key="2">
    <source>
        <dbReference type="Proteomes" id="UP000450917"/>
    </source>
</evidence>
<dbReference type="RefSeq" id="WP_155614206.1">
    <property type="nucleotide sequence ID" value="NZ_JBDLZV010000001.1"/>
</dbReference>
<gene>
    <name evidence="1" type="ORF">GNP93_05525</name>
</gene>
<evidence type="ECO:0000313" key="1">
    <source>
        <dbReference type="EMBL" id="MUG70137.1"/>
    </source>
</evidence>
<comment type="caution">
    <text evidence="1">The sequence shown here is derived from an EMBL/GenBank/DDBJ whole genome shotgun (WGS) entry which is preliminary data.</text>
</comment>
<dbReference type="Proteomes" id="UP000450917">
    <property type="component" value="Unassembled WGS sequence"/>
</dbReference>
<organism evidence="1 2">
    <name type="scientific">Paenibacillus validus</name>
    <dbReference type="NCBI Taxonomy" id="44253"/>
    <lineage>
        <taxon>Bacteria</taxon>
        <taxon>Bacillati</taxon>
        <taxon>Bacillota</taxon>
        <taxon>Bacilli</taxon>
        <taxon>Bacillales</taxon>
        <taxon>Paenibacillaceae</taxon>
        <taxon>Paenibacillus</taxon>
    </lineage>
</organism>
<dbReference type="EMBL" id="WNZX01000003">
    <property type="protein sequence ID" value="MUG70137.1"/>
    <property type="molecule type" value="Genomic_DNA"/>
</dbReference>